<dbReference type="InterPro" id="IPR048279">
    <property type="entry name" value="MdtK-like"/>
</dbReference>
<evidence type="ECO:0000256" key="9">
    <source>
        <dbReference type="ARBA" id="ARBA00031636"/>
    </source>
</evidence>
<evidence type="ECO:0000313" key="11">
    <source>
        <dbReference type="EMBL" id="GGO73311.1"/>
    </source>
</evidence>
<evidence type="ECO:0000256" key="8">
    <source>
        <dbReference type="ARBA" id="ARBA00023136"/>
    </source>
</evidence>
<dbReference type="GO" id="GO:0042910">
    <property type="term" value="F:xenobiotic transmembrane transporter activity"/>
    <property type="evidence" value="ECO:0007669"/>
    <property type="project" value="InterPro"/>
</dbReference>
<evidence type="ECO:0000256" key="2">
    <source>
        <dbReference type="ARBA" id="ARBA00022448"/>
    </source>
</evidence>
<dbReference type="EMBL" id="BMLS01000006">
    <property type="protein sequence ID" value="GGO73311.1"/>
    <property type="molecule type" value="Genomic_DNA"/>
</dbReference>
<evidence type="ECO:0000256" key="1">
    <source>
        <dbReference type="ARBA" id="ARBA00004429"/>
    </source>
</evidence>
<feature type="transmembrane region" description="Helical" evidence="10">
    <location>
        <begin position="44"/>
        <end position="70"/>
    </location>
</feature>
<reference evidence="11" key="2">
    <citation type="submission" date="2020-09" db="EMBL/GenBank/DDBJ databases">
        <authorList>
            <person name="Sun Q."/>
            <person name="Zhou Y."/>
        </authorList>
    </citation>
    <scope>NUCLEOTIDE SEQUENCE</scope>
    <source>
        <strain evidence="11">CGMCC 1.7086</strain>
    </source>
</reference>
<keyword evidence="8 10" id="KW-0472">Membrane</keyword>
<dbReference type="PANTHER" id="PTHR43298">
    <property type="entry name" value="MULTIDRUG RESISTANCE PROTEIN NORM-RELATED"/>
    <property type="match status" value="1"/>
</dbReference>
<keyword evidence="2" id="KW-0813">Transport</keyword>
<dbReference type="AlphaFoldDB" id="A0A918DLE3"/>
<keyword evidence="3" id="KW-0050">Antiport</keyword>
<feature type="transmembrane region" description="Helical" evidence="10">
    <location>
        <begin position="386"/>
        <end position="406"/>
    </location>
</feature>
<feature type="transmembrane region" description="Helical" evidence="10">
    <location>
        <begin position="239"/>
        <end position="262"/>
    </location>
</feature>
<feature type="transmembrane region" description="Helical" evidence="10">
    <location>
        <begin position="157"/>
        <end position="179"/>
    </location>
</feature>
<feature type="transmembrane region" description="Helical" evidence="10">
    <location>
        <begin position="91"/>
        <end position="108"/>
    </location>
</feature>
<keyword evidence="12" id="KW-1185">Reference proteome</keyword>
<dbReference type="InterPro" id="IPR002528">
    <property type="entry name" value="MATE_fam"/>
</dbReference>
<gene>
    <name evidence="11" type="ORF">GCM10010982_33550</name>
</gene>
<keyword evidence="5 10" id="KW-0812">Transmembrane</keyword>
<organism evidence="11 12">
    <name type="scientific">Bowmanella pacifica</name>
    <dbReference type="NCBI Taxonomy" id="502051"/>
    <lineage>
        <taxon>Bacteria</taxon>
        <taxon>Pseudomonadati</taxon>
        <taxon>Pseudomonadota</taxon>
        <taxon>Gammaproteobacteria</taxon>
        <taxon>Alteromonadales</taxon>
        <taxon>Alteromonadaceae</taxon>
        <taxon>Bowmanella</taxon>
    </lineage>
</organism>
<evidence type="ECO:0000256" key="10">
    <source>
        <dbReference type="SAM" id="Phobius"/>
    </source>
</evidence>
<dbReference type="CDD" id="cd13131">
    <property type="entry name" value="MATE_NorM_like"/>
    <property type="match status" value="1"/>
</dbReference>
<evidence type="ECO:0000256" key="3">
    <source>
        <dbReference type="ARBA" id="ARBA00022449"/>
    </source>
</evidence>
<dbReference type="Pfam" id="PF01554">
    <property type="entry name" value="MatE"/>
    <property type="match status" value="2"/>
</dbReference>
<dbReference type="GO" id="GO:0015297">
    <property type="term" value="F:antiporter activity"/>
    <property type="evidence" value="ECO:0007669"/>
    <property type="project" value="UniProtKB-KW"/>
</dbReference>
<sequence>MNLSHEIRQLTKLAWPLLIAQVTQTLMGVSDTIMAGRVSATDMAAVAIAASVVMPLLFFLQGIILALPPIVSRLNGSKKFDEIPEKGQQTLWLALMLSLPLAIAAFFIPSLQGKLSMEPELQRITLEYIQYLLFGAPFFAVYQVFRQYCEGLSVTRPSMVIMGIGLLVNIPANYIFIYGEFGVPAFGGAGCGIATSLVFAAMMFSTWLYHHFAPSMRRFHMFQQWYAPRFDEIKDILKLGVPIAMTILFEVSLFAVVALLLAPYGATVVASHQVALNFSSLMFMAPLSIGLALAIRVGHLLGEDQPDNAKLAVQGAWLVGICSATFTASVSFLLRYQIAGLYSGDQQVVQMAADLMFLAALFQFSDAIQVISGCALRGYKDAKAMFYISFVSYWVIGLSTGCILGLTDWIVPRMAATGFWIGFIVGLTAAAILLGWRLAYIQRVQKQQVAL</sequence>
<evidence type="ECO:0000256" key="4">
    <source>
        <dbReference type="ARBA" id="ARBA00022475"/>
    </source>
</evidence>
<comment type="caution">
    <text evidence="11">The sequence shown here is derived from an EMBL/GenBank/DDBJ whole genome shotgun (WGS) entry which is preliminary data.</text>
</comment>
<feature type="transmembrane region" description="Helical" evidence="10">
    <location>
        <begin position="316"/>
        <end position="336"/>
    </location>
</feature>
<keyword evidence="7" id="KW-0406">Ion transport</keyword>
<reference evidence="11" key="1">
    <citation type="journal article" date="2014" name="Int. J. Syst. Evol. Microbiol.">
        <title>Complete genome sequence of Corynebacterium casei LMG S-19264T (=DSM 44701T), isolated from a smear-ripened cheese.</title>
        <authorList>
            <consortium name="US DOE Joint Genome Institute (JGI-PGF)"/>
            <person name="Walter F."/>
            <person name="Albersmeier A."/>
            <person name="Kalinowski J."/>
            <person name="Ruckert C."/>
        </authorList>
    </citation>
    <scope>NUCLEOTIDE SEQUENCE</scope>
    <source>
        <strain evidence="11">CGMCC 1.7086</strain>
    </source>
</reference>
<dbReference type="InterPro" id="IPR050222">
    <property type="entry name" value="MATE_MdtK"/>
</dbReference>
<dbReference type="RefSeq" id="WP_188697859.1">
    <property type="nucleotide sequence ID" value="NZ_BMLS01000006.1"/>
</dbReference>
<dbReference type="Proteomes" id="UP000606935">
    <property type="component" value="Unassembled WGS sequence"/>
</dbReference>
<evidence type="ECO:0000256" key="6">
    <source>
        <dbReference type="ARBA" id="ARBA00022989"/>
    </source>
</evidence>
<dbReference type="PANTHER" id="PTHR43298:SF2">
    <property type="entry name" value="FMN_FAD EXPORTER YEEO-RELATED"/>
    <property type="match status" value="1"/>
</dbReference>
<proteinExistence type="predicted"/>
<dbReference type="NCBIfam" id="TIGR00797">
    <property type="entry name" value="matE"/>
    <property type="match status" value="1"/>
</dbReference>
<name>A0A918DLE3_9ALTE</name>
<feature type="transmembrane region" description="Helical" evidence="10">
    <location>
        <begin position="274"/>
        <end position="295"/>
    </location>
</feature>
<evidence type="ECO:0000256" key="7">
    <source>
        <dbReference type="ARBA" id="ARBA00023065"/>
    </source>
</evidence>
<dbReference type="GO" id="GO:0006811">
    <property type="term" value="P:monoatomic ion transport"/>
    <property type="evidence" value="ECO:0007669"/>
    <property type="project" value="UniProtKB-KW"/>
</dbReference>
<dbReference type="PIRSF" id="PIRSF006603">
    <property type="entry name" value="DinF"/>
    <property type="match status" value="1"/>
</dbReference>
<evidence type="ECO:0000313" key="12">
    <source>
        <dbReference type="Proteomes" id="UP000606935"/>
    </source>
</evidence>
<keyword evidence="4" id="KW-1003">Cell membrane</keyword>
<keyword evidence="6 10" id="KW-1133">Transmembrane helix</keyword>
<feature type="transmembrane region" description="Helical" evidence="10">
    <location>
        <begin position="128"/>
        <end position="145"/>
    </location>
</feature>
<comment type="subcellular location">
    <subcellularLocation>
        <location evidence="1">Cell inner membrane</location>
        <topology evidence="1">Multi-pass membrane protein</topology>
    </subcellularLocation>
</comment>
<dbReference type="GO" id="GO:0005886">
    <property type="term" value="C:plasma membrane"/>
    <property type="evidence" value="ECO:0007669"/>
    <property type="project" value="UniProtKB-SubCell"/>
</dbReference>
<accession>A0A918DLE3</accession>
<feature type="transmembrane region" description="Helical" evidence="10">
    <location>
        <begin position="418"/>
        <end position="439"/>
    </location>
</feature>
<protein>
    <recommendedName>
        <fullName evidence="9">Multidrug-efflux transporter</fullName>
    </recommendedName>
</protein>
<evidence type="ECO:0000256" key="5">
    <source>
        <dbReference type="ARBA" id="ARBA00022692"/>
    </source>
</evidence>
<feature type="transmembrane region" description="Helical" evidence="10">
    <location>
        <begin position="185"/>
        <end position="209"/>
    </location>
</feature>